<name>A0A7C8ZSL3_OPUST</name>
<organism evidence="1">
    <name type="scientific">Opuntia streptacantha</name>
    <name type="common">Prickly pear cactus</name>
    <name type="synonym">Opuntia cardona</name>
    <dbReference type="NCBI Taxonomy" id="393608"/>
    <lineage>
        <taxon>Eukaryota</taxon>
        <taxon>Viridiplantae</taxon>
        <taxon>Streptophyta</taxon>
        <taxon>Embryophyta</taxon>
        <taxon>Tracheophyta</taxon>
        <taxon>Spermatophyta</taxon>
        <taxon>Magnoliopsida</taxon>
        <taxon>eudicotyledons</taxon>
        <taxon>Gunneridae</taxon>
        <taxon>Pentapetalae</taxon>
        <taxon>Caryophyllales</taxon>
        <taxon>Cactineae</taxon>
        <taxon>Cactaceae</taxon>
        <taxon>Opuntioideae</taxon>
        <taxon>Opuntia</taxon>
    </lineage>
</organism>
<protein>
    <submittedName>
        <fullName evidence="1">Uncharacterized protein</fullName>
    </submittedName>
</protein>
<dbReference type="AlphaFoldDB" id="A0A7C8ZSL3"/>
<accession>A0A7C8ZSL3</accession>
<reference evidence="1" key="2">
    <citation type="submission" date="2020-07" db="EMBL/GenBank/DDBJ databases">
        <authorList>
            <person name="Vera ALvarez R."/>
            <person name="Arias-Moreno D.M."/>
            <person name="Jimenez-Jacinto V."/>
            <person name="Jimenez-Bremont J.F."/>
            <person name="Swaminathan K."/>
            <person name="Moose S.P."/>
            <person name="Guerrero-Gonzalez M.L."/>
            <person name="Marino-Ramirez L."/>
            <person name="Landsman D."/>
            <person name="Rodriguez-Kessler M."/>
            <person name="Delgado-Sanchez P."/>
        </authorList>
    </citation>
    <scope>NUCLEOTIDE SEQUENCE</scope>
    <source>
        <tissue evidence="1">Cladode</tissue>
    </source>
</reference>
<evidence type="ECO:0000313" key="1">
    <source>
        <dbReference type="EMBL" id="MBA4649233.1"/>
    </source>
</evidence>
<reference evidence="1" key="1">
    <citation type="journal article" date="2013" name="J. Plant Res.">
        <title>Effect of fungi and light on seed germination of three Opuntia species from semiarid lands of central Mexico.</title>
        <authorList>
            <person name="Delgado-Sanchez P."/>
            <person name="Jimenez-Bremont J.F."/>
            <person name="Guerrero-Gonzalez Mde L."/>
            <person name="Flores J."/>
        </authorList>
    </citation>
    <scope>NUCLEOTIDE SEQUENCE</scope>
    <source>
        <tissue evidence="1">Cladode</tissue>
    </source>
</reference>
<dbReference type="EMBL" id="GISG01159221">
    <property type="protein sequence ID" value="MBA4649233.1"/>
    <property type="molecule type" value="Transcribed_RNA"/>
</dbReference>
<sequence>MALCLKESIQRICMTNMNLGYKMTNCQVLHNKKRGLLLSLCSSESKPPTNKTHVFLPLFFSRSNLFIKSIRMPTKARSNLSPNKQWFMTTYIGGKIQSTRMFLQ</sequence>
<proteinExistence type="predicted"/>